<reference evidence="1 2" key="1">
    <citation type="submission" date="2019-04" db="EMBL/GenBank/DDBJ databases">
        <title>Complete genome sequence of Pantoea bacteriophage vB_PagS_AAS21.</title>
        <authorList>
            <person name="Truncaite L."/>
            <person name="Simoliuniene M."/>
            <person name="Zajanckauskaite A."/>
            <person name="Meskys R."/>
            <person name="Simoliunas E."/>
        </authorList>
    </citation>
    <scope>NUCLEOTIDE SEQUENCE [LARGE SCALE GENOMIC DNA]</scope>
</reference>
<accession>A0A4Y5P1H2</accession>
<gene>
    <name evidence="1" type="ORF">AAS21_gp070</name>
</gene>
<dbReference type="EMBL" id="MK770119">
    <property type="protein sequence ID" value="QCW23808.1"/>
    <property type="molecule type" value="Genomic_DNA"/>
</dbReference>
<evidence type="ECO:0000313" key="1">
    <source>
        <dbReference type="EMBL" id="QCW23808.1"/>
    </source>
</evidence>
<evidence type="ECO:0000313" key="2">
    <source>
        <dbReference type="Proteomes" id="UP000308921"/>
    </source>
</evidence>
<proteinExistence type="predicted"/>
<sequence>MTATNKFSVTRALATIKNLDAKIERAIPRLLVATCTVGTGNNLTLVGTKATEAEFTADVIAAEKALTDMIEQRARIKAAVIKSNAATKVMIGTKEMTVAEAIESKKSVGYKVQMLANLRKQLVGVNTEFNRLNDAFQTKLDVAESQVTGRDKKSSKEEVDIATAGIKLRQTPAMLDPLGLSKYIDKLDAEVQDFLLNVDFALSEVNAKTDIEV</sequence>
<protein>
    <recommendedName>
        <fullName evidence="3">Tail fiber protein</fullName>
    </recommendedName>
</protein>
<dbReference type="Proteomes" id="UP000308921">
    <property type="component" value="Segment"/>
</dbReference>
<name>A0A4Y5P1H2_9CAUD</name>
<organism evidence="1 2">
    <name type="scientific">Pantoea phage vB_PagS_AAS21</name>
    <dbReference type="NCBI Taxonomy" id="2575261"/>
    <lineage>
        <taxon>Viruses</taxon>
        <taxon>Duplodnaviria</taxon>
        <taxon>Heunggongvirae</taxon>
        <taxon>Uroviricota</taxon>
        <taxon>Caudoviricetes</taxon>
        <taxon>Demerecviridae</taxon>
        <taxon>Keyvirus</taxon>
        <taxon>Keyvirus AAS21</taxon>
    </lineage>
</organism>
<keyword evidence="2" id="KW-1185">Reference proteome</keyword>
<evidence type="ECO:0008006" key="3">
    <source>
        <dbReference type="Google" id="ProtNLM"/>
    </source>
</evidence>